<dbReference type="EMBL" id="GEDC01003063">
    <property type="protein sequence ID" value="JAS34235.1"/>
    <property type="molecule type" value="Transcribed_RNA"/>
</dbReference>
<gene>
    <name evidence="1" type="ORF">g.2676</name>
</gene>
<dbReference type="AlphaFoldDB" id="A0A1B6E8L6"/>
<name>A0A1B6E8L6_9HEMI</name>
<sequence>LLAVLVVSGVDCLARQQPQVHKSVCQAPPNAPQRLESIIEECQEDIKKAVIEEALQALGERSRALLASNRRKRDAFSGEEKRIAGCLLQCVYRKVKAVDDHGMP</sequence>
<feature type="non-terminal residue" evidence="1">
    <location>
        <position position="1"/>
    </location>
</feature>
<organism evidence="1">
    <name type="scientific">Clastoptera arizonana</name>
    <name type="common">Arizona spittle bug</name>
    <dbReference type="NCBI Taxonomy" id="38151"/>
    <lineage>
        <taxon>Eukaryota</taxon>
        <taxon>Metazoa</taxon>
        <taxon>Ecdysozoa</taxon>
        <taxon>Arthropoda</taxon>
        <taxon>Hexapoda</taxon>
        <taxon>Insecta</taxon>
        <taxon>Pterygota</taxon>
        <taxon>Neoptera</taxon>
        <taxon>Paraneoptera</taxon>
        <taxon>Hemiptera</taxon>
        <taxon>Auchenorrhyncha</taxon>
        <taxon>Cercopoidea</taxon>
        <taxon>Clastopteridae</taxon>
        <taxon>Clastoptera</taxon>
    </lineage>
</organism>
<proteinExistence type="predicted"/>
<accession>A0A1B6E8L6</accession>
<protein>
    <submittedName>
        <fullName evidence="1">Uncharacterized protein</fullName>
    </submittedName>
</protein>
<evidence type="ECO:0000313" key="1">
    <source>
        <dbReference type="EMBL" id="JAS34235.1"/>
    </source>
</evidence>
<reference evidence="1" key="1">
    <citation type="submission" date="2015-12" db="EMBL/GenBank/DDBJ databases">
        <title>De novo transcriptome assembly of four potential Pierce s Disease insect vectors from Arizona vineyards.</title>
        <authorList>
            <person name="Tassone E.E."/>
        </authorList>
    </citation>
    <scope>NUCLEOTIDE SEQUENCE</scope>
</reference>